<sequence>MSPTLSAPPWVKPEPNLCSMPTEILEKIIGFAMPDSPSLGVTAWYRVRSWGSNRETDVWEQGYPFYWHPSQRWVPGLLLVSKAIRRVTRETLAYRTDFKVFALPTYVNFVHKVPTELKEKVKRYFDELLTRDEEHGLPARATL</sequence>
<evidence type="ECO:0000313" key="2">
    <source>
        <dbReference type="Proteomes" id="UP000038010"/>
    </source>
</evidence>
<comment type="caution">
    <text evidence="1">The sequence shown here is derived from an EMBL/GenBank/DDBJ whole genome shotgun (WGS) entry which is preliminary data.</text>
</comment>
<gene>
    <name evidence="1" type="ORF">AB675_11775</name>
</gene>
<accession>A0A0N1NXD2</accession>
<dbReference type="EMBL" id="LFJN01000028">
    <property type="protein sequence ID" value="KPI36823.1"/>
    <property type="molecule type" value="Genomic_DNA"/>
</dbReference>
<dbReference type="AlphaFoldDB" id="A0A0N1NXD2"/>
<dbReference type="VEuPathDB" id="FungiDB:AB675_11775"/>
<name>A0A0N1NXD2_9EURO</name>
<protein>
    <recommendedName>
        <fullName evidence="3">F-box domain-containing protein</fullName>
    </recommendedName>
</protein>
<organism evidence="1 2">
    <name type="scientific">Cyphellophora attinorum</name>
    <dbReference type="NCBI Taxonomy" id="1664694"/>
    <lineage>
        <taxon>Eukaryota</taxon>
        <taxon>Fungi</taxon>
        <taxon>Dikarya</taxon>
        <taxon>Ascomycota</taxon>
        <taxon>Pezizomycotina</taxon>
        <taxon>Eurotiomycetes</taxon>
        <taxon>Chaetothyriomycetidae</taxon>
        <taxon>Chaetothyriales</taxon>
        <taxon>Cyphellophoraceae</taxon>
        <taxon>Cyphellophora</taxon>
    </lineage>
</organism>
<dbReference type="GeneID" id="28732531"/>
<evidence type="ECO:0008006" key="3">
    <source>
        <dbReference type="Google" id="ProtNLM"/>
    </source>
</evidence>
<dbReference type="RefSeq" id="XP_017996786.1">
    <property type="nucleotide sequence ID" value="XM_018140650.1"/>
</dbReference>
<keyword evidence="2" id="KW-1185">Reference proteome</keyword>
<proteinExistence type="predicted"/>
<dbReference type="Proteomes" id="UP000038010">
    <property type="component" value="Unassembled WGS sequence"/>
</dbReference>
<evidence type="ECO:0000313" key="1">
    <source>
        <dbReference type="EMBL" id="KPI36823.1"/>
    </source>
</evidence>
<reference evidence="1 2" key="1">
    <citation type="submission" date="2015-06" db="EMBL/GenBank/DDBJ databases">
        <title>Draft genome of the ant-associated black yeast Phialophora attae CBS 131958.</title>
        <authorList>
            <person name="Moreno L.F."/>
            <person name="Stielow B.J."/>
            <person name="de Hoog S."/>
            <person name="Vicente V.A."/>
            <person name="Weiss V.A."/>
            <person name="de Vries M."/>
            <person name="Cruz L.M."/>
            <person name="Souza E.M."/>
        </authorList>
    </citation>
    <scope>NUCLEOTIDE SEQUENCE [LARGE SCALE GENOMIC DNA]</scope>
    <source>
        <strain evidence="1 2">CBS 131958</strain>
    </source>
</reference>